<dbReference type="GO" id="GO:0005524">
    <property type="term" value="F:ATP binding"/>
    <property type="evidence" value="ECO:0007669"/>
    <property type="project" value="InterPro"/>
</dbReference>
<keyword evidence="4" id="KW-0137">Centromere</keyword>
<evidence type="ECO:0000259" key="6">
    <source>
        <dbReference type="PROSITE" id="PS50011"/>
    </source>
</evidence>
<dbReference type="GO" id="GO:0007094">
    <property type="term" value="P:mitotic spindle assembly checkpoint signaling"/>
    <property type="evidence" value="ECO:0007669"/>
    <property type="project" value="InterPro"/>
</dbReference>
<evidence type="ECO:0000313" key="7">
    <source>
        <dbReference type="EMBL" id="JAP62348.1"/>
    </source>
</evidence>
<sequence>MEAKQLCIQAFDSSLLSGPEGERNFEQARTIAHWQAESQQSDYDFGNLVTTLTRECGSTEAPLEGLVMRHYARRLMEQRNETHLETAWGDPFTSAEIYIQQVIANRPPHHPVSPLLLHLLLKGNSGRPSLELNNSTSWEEIGIRKRRRAICFDPQQLASPLSKRTSTCPECPSSPEATRMPFENGHGNQNTSGIENNRPSEVDDLPPEAHVPRRVERHDRHLIDVSNVFVEEALRPLSQQQELLTTSSPTENCGGGGMNTQITQLFSPSQVRELLARQASSRSPLSPTCQAGVNPWTSKFTDLFWTKIAARVAKWSNYFVSDDLIPPKRFFSFGDQLYERVKSLSAGGHGKIWVVALRTQGESQVSTTVDHPPDSGGLMRVVKLQLCDMPLEFYYMREVRRRLASAFNCGKISFDVRPAICPVLAATCSPYVYTSLLMPYYAVGLLDWINYSANGNRGRSSAVQTRDRHPHRRPLVLEKSEEEVLSMYLAFELLWLVEGLHIHAGIIHGDIKPDNFRISGRFPLLDCATLDALSEEQQQMGPGVKEVDFGSSLMSGKSAKVLLLIDFGLCIDMARFPGDTVFKVGREVTKKRAFPCIEMLTGKPWTFQLDLFNIAGVIYTIVFKRYMKVDCSNGVWLPRFLPQSSRIYRGASIWRNIITTLLNIKSCSSEDYPHLAALRYELEVFLQEHATEYNLAAEKANSILTGLMP</sequence>
<dbReference type="PANTHER" id="PTHR14030">
    <property type="entry name" value="MITOTIC CHECKPOINT SERINE/THREONINE-PROTEIN KINASE BUB1"/>
    <property type="match status" value="1"/>
</dbReference>
<keyword evidence="7" id="KW-0418">Kinase</keyword>
<dbReference type="InterPro" id="IPR011009">
    <property type="entry name" value="Kinase-like_dom_sf"/>
</dbReference>
<name>A0A0V0J9L7_SCHSO</name>
<gene>
    <name evidence="7" type="primary">BUB1</name>
    <name evidence="7" type="ORF">TR137245</name>
</gene>
<feature type="region of interest" description="Disordered" evidence="5">
    <location>
        <begin position="161"/>
        <end position="207"/>
    </location>
</feature>
<feature type="compositionally biased region" description="Polar residues" evidence="5">
    <location>
        <begin position="186"/>
        <end position="199"/>
    </location>
</feature>
<evidence type="ECO:0000256" key="3">
    <source>
        <dbReference type="ARBA" id="ARBA00022838"/>
    </source>
</evidence>
<dbReference type="InterPro" id="IPR000719">
    <property type="entry name" value="Prot_kinase_dom"/>
</dbReference>
<evidence type="ECO:0000256" key="4">
    <source>
        <dbReference type="ARBA" id="ARBA00023328"/>
    </source>
</evidence>
<evidence type="ECO:0000256" key="1">
    <source>
        <dbReference type="ARBA" id="ARBA00004629"/>
    </source>
</evidence>
<dbReference type="GO" id="GO:0000776">
    <property type="term" value="C:kinetochore"/>
    <property type="evidence" value="ECO:0007669"/>
    <property type="project" value="UniProtKB-KW"/>
</dbReference>
<protein>
    <submittedName>
        <fullName evidence="7">Mitotic checkpoint serine/threonine-protein kinase BUB1</fullName>
    </submittedName>
</protein>
<proteinExistence type="predicted"/>
<comment type="subcellular location">
    <subcellularLocation>
        <location evidence="1">Chromosome</location>
        <location evidence="1">Centromere</location>
        <location evidence="1">Kinetochore</location>
    </subcellularLocation>
</comment>
<accession>A0A0V0J9L7</accession>
<dbReference type="GO" id="GO:0004672">
    <property type="term" value="F:protein kinase activity"/>
    <property type="evidence" value="ECO:0007669"/>
    <property type="project" value="InterPro"/>
</dbReference>
<keyword evidence="7" id="KW-0808">Transferase</keyword>
<keyword evidence="3" id="KW-0995">Kinetochore</keyword>
<feature type="domain" description="Protein kinase" evidence="6">
    <location>
        <begin position="338"/>
        <end position="709"/>
    </location>
</feature>
<dbReference type="AlphaFoldDB" id="A0A0V0J9L7"/>
<evidence type="ECO:0000256" key="2">
    <source>
        <dbReference type="ARBA" id="ARBA00022454"/>
    </source>
</evidence>
<organism evidence="7">
    <name type="scientific">Schistocephalus solidus</name>
    <name type="common">Tapeworm</name>
    <dbReference type="NCBI Taxonomy" id="70667"/>
    <lineage>
        <taxon>Eukaryota</taxon>
        <taxon>Metazoa</taxon>
        <taxon>Spiralia</taxon>
        <taxon>Lophotrochozoa</taxon>
        <taxon>Platyhelminthes</taxon>
        <taxon>Cestoda</taxon>
        <taxon>Eucestoda</taxon>
        <taxon>Diphyllobothriidea</taxon>
        <taxon>Diphyllobothriidae</taxon>
        <taxon>Schistocephalus</taxon>
    </lineage>
</organism>
<dbReference type="SUPFAM" id="SSF56112">
    <property type="entry name" value="Protein kinase-like (PK-like)"/>
    <property type="match status" value="1"/>
</dbReference>
<evidence type="ECO:0000256" key="5">
    <source>
        <dbReference type="SAM" id="MobiDB-lite"/>
    </source>
</evidence>
<keyword evidence="2" id="KW-0158">Chromosome</keyword>
<dbReference type="Gene3D" id="1.10.510.10">
    <property type="entry name" value="Transferase(Phosphotransferase) domain 1"/>
    <property type="match status" value="1"/>
</dbReference>
<dbReference type="InterPro" id="IPR015661">
    <property type="entry name" value="Bub1/Mad3"/>
</dbReference>
<dbReference type="EMBL" id="GEEE01000877">
    <property type="protein sequence ID" value="JAP62348.1"/>
    <property type="molecule type" value="Transcribed_RNA"/>
</dbReference>
<dbReference type="PROSITE" id="PS50011">
    <property type="entry name" value="PROTEIN_KINASE_DOM"/>
    <property type="match status" value="1"/>
</dbReference>
<reference evidence="7" key="1">
    <citation type="submission" date="2016-01" db="EMBL/GenBank/DDBJ databases">
        <title>Reference transcriptome for the parasite Schistocephalus solidus: insights into the molecular evolution of parasitism.</title>
        <authorList>
            <person name="Hebert F.O."/>
            <person name="Grambauer S."/>
            <person name="Barber I."/>
            <person name="Landry C.R."/>
            <person name="Aubin-Horth N."/>
        </authorList>
    </citation>
    <scope>NUCLEOTIDE SEQUENCE</scope>
</reference>